<proteinExistence type="predicted"/>
<dbReference type="Proteomes" id="UP000030520">
    <property type="component" value="Unassembled WGS sequence"/>
</dbReference>
<dbReference type="RefSeq" id="WP_038217056.1">
    <property type="nucleotide sequence ID" value="NZ_JRWM01000029.1"/>
</dbReference>
<dbReference type="Pfam" id="PF14305">
    <property type="entry name" value="ATPgrasp_TupA"/>
    <property type="match status" value="1"/>
</dbReference>
<evidence type="ECO:0000313" key="2">
    <source>
        <dbReference type="Proteomes" id="UP000030520"/>
    </source>
</evidence>
<reference evidence="1 2" key="1">
    <citation type="submission" date="2014-10" db="EMBL/GenBank/DDBJ databases">
        <title>Genome sequencing of Vibrio variabilis T01.</title>
        <authorList>
            <person name="Chan K.-G."/>
            <person name="Mohamad N.I."/>
        </authorList>
    </citation>
    <scope>NUCLEOTIDE SEQUENCE [LARGE SCALE GENOMIC DNA]</scope>
    <source>
        <strain evidence="1 2">T01</strain>
    </source>
</reference>
<evidence type="ECO:0000313" key="1">
    <source>
        <dbReference type="EMBL" id="KHA59179.1"/>
    </source>
</evidence>
<organism evidence="1 2">
    <name type="scientific">Vibrio variabilis</name>
    <dbReference type="NCBI Taxonomy" id="990271"/>
    <lineage>
        <taxon>Bacteria</taxon>
        <taxon>Pseudomonadati</taxon>
        <taxon>Pseudomonadota</taxon>
        <taxon>Gammaproteobacteria</taxon>
        <taxon>Vibrionales</taxon>
        <taxon>Vibrionaceae</taxon>
        <taxon>Vibrio</taxon>
    </lineage>
</organism>
<sequence>MIKHALRNHQFIAMLYFYTRNAFLKFCYKVIDIKKVREKEFKKIFGYEPDFENPGTFSEFIQSRIIFDDNIAYSKLSDKYEVREWVAKKIGDKYLIPLLKTYNNPFEIDFEELPDSFVIKCNHDSRSTVVVQEKNKIDRQELVYQISKCFYTNYAYLSREPHYRRIKPIVLCEKTIGNGIEPPIDYKFHMFNGKVEFIQVDTDRSGEIKRNLYDSNWKQLDFTLNRVDKGSYLAKPNNLEQLIELSVILSQGFDYVRVDLYIDNSKIYFGEMTFTPGSGYSVIIPHQKNIELGKLING</sequence>
<comment type="caution">
    <text evidence="1">The sequence shown here is derived from an EMBL/GenBank/DDBJ whole genome shotgun (WGS) entry which is preliminary data.</text>
</comment>
<name>A0ABR4Y6U4_9VIBR</name>
<accession>A0ABR4Y6U4</accession>
<protein>
    <recommendedName>
        <fullName evidence="3">Glycosyltransferase</fullName>
    </recommendedName>
</protein>
<dbReference type="InterPro" id="IPR029465">
    <property type="entry name" value="ATPgrasp_TupA"/>
</dbReference>
<keyword evidence="2" id="KW-1185">Reference proteome</keyword>
<evidence type="ECO:0008006" key="3">
    <source>
        <dbReference type="Google" id="ProtNLM"/>
    </source>
</evidence>
<dbReference type="EMBL" id="JRWM01000029">
    <property type="protein sequence ID" value="KHA59179.1"/>
    <property type="molecule type" value="Genomic_DNA"/>
</dbReference>
<gene>
    <name evidence="1" type="ORF">NL53_17715</name>
</gene>